<keyword evidence="9" id="KW-0539">Nucleus</keyword>
<dbReference type="Gramene" id="CDO99852">
    <property type="protein sequence ID" value="CDO99852"/>
    <property type="gene ID" value="GSCOC_T00029548001"/>
</dbReference>
<name>A0A068TUY5_COFCA</name>
<reference evidence="13" key="1">
    <citation type="journal article" date="2014" name="Science">
        <title>The coffee genome provides insight into the convergent evolution of caffeine biosynthesis.</title>
        <authorList>
            <person name="Denoeud F."/>
            <person name="Carretero-Paulet L."/>
            <person name="Dereeper A."/>
            <person name="Droc G."/>
            <person name="Guyot R."/>
            <person name="Pietrella M."/>
            <person name="Zheng C."/>
            <person name="Alberti A."/>
            <person name="Anthony F."/>
            <person name="Aprea G."/>
            <person name="Aury J.M."/>
            <person name="Bento P."/>
            <person name="Bernard M."/>
            <person name="Bocs S."/>
            <person name="Campa C."/>
            <person name="Cenci A."/>
            <person name="Combes M.C."/>
            <person name="Crouzillat D."/>
            <person name="Da Silva C."/>
            <person name="Daddiego L."/>
            <person name="De Bellis F."/>
            <person name="Dussert S."/>
            <person name="Garsmeur O."/>
            <person name="Gayraud T."/>
            <person name="Guignon V."/>
            <person name="Jahn K."/>
            <person name="Jamilloux V."/>
            <person name="Joet T."/>
            <person name="Labadie K."/>
            <person name="Lan T."/>
            <person name="Leclercq J."/>
            <person name="Lepelley M."/>
            <person name="Leroy T."/>
            <person name="Li L.T."/>
            <person name="Librado P."/>
            <person name="Lopez L."/>
            <person name="Munoz A."/>
            <person name="Noel B."/>
            <person name="Pallavicini A."/>
            <person name="Perrotta G."/>
            <person name="Poncet V."/>
            <person name="Pot D."/>
            <person name="Priyono X."/>
            <person name="Rigoreau M."/>
            <person name="Rouard M."/>
            <person name="Rozas J."/>
            <person name="Tranchant-Dubreuil C."/>
            <person name="VanBuren R."/>
            <person name="Zhang Q."/>
            <person name="Andrade A.C."/>
            <person name="Argout X."/>
            <person name="Bertrand B."/>
            <person name="de Kochko A."/>
            <person name="Graziosi G."/>
            <person name="Henry R.J."/>
            <person name="Jayarama X."/>
            <person name="Ming R."/>
            <person name="Nagai C."/>
            <person name="Rounsley S."/>
            <person name="Sankoff D."/>
            <person name="Giuliano G."/>
            <person name="Albert V.A."/>
            <person name="Wincker P."/>
            <person name="Lashermes P."/>
        </authorList>
    </citation>
    <scope>NUCLEOTIDE SEQUENCE [LARGE SCALE GENOMIC DNA]</scope>
    <source>
        <strain evidence="13">cv. DH200-94</strain>
    </source>
</reference>
<dbReference type="EMBL" id="HG739088">
    <property type="protein sequence ID" value="CDO99852.1"/>
    <property type="molecule type" value="Genomic_DNA"/>
</dbReference>
<dbReference type="GO" id="GO:0005634">
    <property type="term" value="C:nucleus"/>
    <property type="evidence" value="ECO:0007669"/>
    <property type="project" value="UniProtKB-SubCell"/>
</dbReference>
<feature type="domain" description="HhH-GPD" evidence="11">
    <location>
        <begin position="1377"/>
        <end position="1546"/>
    </location>
</feature>
<proteinExistence type="inferred from homology"/>
<dbReference type="Gene3D" id="1.10.340.30">
    <property type="entry name" value="Hypothetical protein, domain 2"/>
    <property type="match status" value="1"/>
</dbReference>
<dbReference type="PANTHER" id="PTHR46213:SF6">
    <property type="entry name" value="TRANSCRIPTIONAL ACTIVATOR DEMETER-LIKE"/>
    <property type="match status" value="1"/>
</dbReference>
<dbReference type="GO" id="GO:0003906">
    <property type="term" value="F:DNA-(apurinic or apyrimidinic site) endonuclease activity"/>
    <property type="evidence" value="ECO:0007669"/>
    <property type="project" value="UniProtKB-ARBA"/>
</dbReference>
<dbReference type="Gene3D" id="1.10.1670.10">
    <property type="entry name" value="Helix-hairpin-Helix base-excision DNA repair enzymes (C-terminal)"/>
    <property type="match status" value="1"/>
</dbReference>
<dbReference type="InterPro" id="IPR003265">
    <property type="entry name" value="HhH-GPD_domain"/>
</dbReference>
<feature type="region of interest" description="Disordered" evidence="10">
    <location>
        <begin position="1281"/>
        <end position="1309"/>
    </location>
</feature>
<dbReference type="InterPro" id="IPR044811">
    <property type="entry name" value="DME/ROS1"/>
</dbReference>
<dbReference type="GO" id="GO:0046872">
    <property type="term" value="F:metal ion binding"/>
    <property type="evidence" value="ECO:0007669"/>
    <property type="project" value="UniProtKB-KW"/>
</dbReference>
<dbReference type="SMART" id="SM00478">
    <property type="entry name" value="ENDO3c"/>
    <property type="match status" value="1"/>
</dbReference>
<dbReference type="InterPro" id="IPR003651">
    <property type="entry name" value="Endonuclease3_FeS-loop_motif"/>
</dbReference>
<evidence type="ECO:0000256" key="7">
    <source>
        <dbReference type="ARBA" id="ARBA00023014"/>
    </source>
</evidence>
<dbReference type="GO" id="GO:0019104">
    <property type="term" value="F:DNA N-glycosylase activity"/>
    <property type="evidence" value="ECO:0007669"/>
    <property type="project" value="InterPro"/>
</dbReference>
<dbReference type="GO" id="GO:0051539">
    <property type="term" value="F:4 iron, 4 sulfur cluster binding"/>
    <property type="evidence" value="ECO:0007669"/>
    <property type="project" value="UniProtKB-KW"/>
</dbReference>
<dbReference type="InParanoid" id="A0A068TUY5"/>
<dbReference type="PANTHER" id="PTHR46213">
    <property type="entry name" value="TRANSCRIPTIONAL ACTIVATOR DEMETER"/>
    <property type="match status" value="1"/>
</dbReference>
<dbReference type="FunCoup" id="A0A068TUY5">
    <property type="interactions" value="1169"/>
</dbReference>
<evidence type="ECO:0000313" key="12">
    <source>
        <dbReference type="EMBL" id="CDO99852.1"/>
    </source>
</evidence>
<keyword evidence="6" id="KW-0408">Iron</keyword>
<gene>
    <name evidence="12" type="ORF">GSCOC_T00029548001</name>
</gene>
<dbReference type="Pfam" id="PF15629">
    <property type="entry name" value="Perm-CXXC"/>
    <property type="match status" value="1"/>
</dbReference>
<dbReference type="GO" id="GO:0006284">
    <property type="term" value="P:base-excision repair"/>
    <property type="evidence" value="ECO:0007669"/>
    <property type="project" value="InterPro"/>
</dbReference>
<evidence type="ECO:0000256" key="9">
    <source>
        <dbReference type="ARBA" id="ARBA00023242"/>
    </source>
</evidence>
<keyword evidence="5" id="KW-0479">Metal-binding</keyword>
<feature type="compositionally biased region" description="Polar residues" evidence="10">
    <location>
        <begin position="383"/>
        <end position="392"/>
    </location>
</feature>
<feature type="region of interest" description="Disordered" evidence="10">
    <location>
        <begin position="339"/>
        <end position="424"/>
    </location>
</feature>
<keyword evidence="7" id="KW-0411">Iron-sulfur</keyword>
<evidence type="ECO:0000313" key="13">
    <source>
        <dbReference type="Proteomes" id="UP000295252"/>
    </source>
</evidence>
<keyword evidence="13" id="KW-1185">Reference proteome</keyword>
<evidence type="ECO:0000256" key="1">
    <source>
        <dbReference type="ARBA" id="ARBA00001966"/>
    </source>
</evidence>
<dbReference type="Proteomes" id="UP000295252">
    <property type="component" value="Chromosome IV"/>
</dbReference>
<accession>A0A068TUY5</accession>
<evidence type="ECO:0000259" key="11">
    <source>
        <dbReference type="SMART" id="SM00478"/>
    </source>
</evidence>
<keyword evidence="4" id="KW-0004">4Fe-4S</keyword>
<evidence type="ECO:0000256" key="6">
    <source>
        <dbReference type="ARBA" id="ARBA00023004"/>
    </source>
</evidence>
<evidence type="ECO:0000256" key="8">
    <source>
        <dbReference type="ARBA" id="ARBA00023125"/>
    </source>
</evidence>
<feature type="compositionally biased region" description="Polar residues" evidence="10">
    <location>
        <begin position="405"/>
        <end position="424"/>
    </location>
</feature>
<evidence type="ECO:0000256" key="3">
    <source>
        <dbReference type="ARBA" id="ARBA00005646"/>
    </source>
</evidence>
<feature type="region of interest" description="Disordered" evidence="10">
    <location>
        <begin position="1327"/>
        <end position="1363"/>
    </location>
</feature>
<keyword evidence="8" id="KW-0238">DNA-binding</keyword>
<dbReference type="SUPFAM" id="SSF48150">
    <property type="entry name" value="DNA-glycosylase"/>
    <property type="match status" value="1"/>
</dbReference>
<feature type="compositionally biased region" description="Basic and acidic residues" evidence="10">
    <location>
        <begin position="825"/>
        <end position="834"/>
    </location>
</feature>
<dbReference type="GO" id="GO:0035514">
    <property type="term" value="F:DNA demethylase activity"/>
    <property type="evidence" value="ECO:0007669"/>
    <property type="project" value="InterPro"/>
</dbReference>
<comment type="cofactor">
    <cofactor evidence="1">
        <name>[4Fe-4S] cluster</name>
        <dbReference type="ChEBI" id="CHEBI:49883"/>
    </cofactor>
</comment>
<dbReference type="InterPro" id="IPR028924">
    <property type="entry name" value="Perm-CXXC"/>
</dbReference>
<feature type="compositionally biased region" description="Low complexity" evidence="10">
    <location>
        <begin position="1292"/>
        <end position="1303"/>
    </location>
</feature>
<dbReference type="GO" id="GO:0003677">
    <property type="term" value="F:DNA binding"/>
    <property type="evidence" value="ECO:0007669"/>
    <property type="project" value="UniProtKB-KW"/>
</dbReference>
<dbReference type="CDD" id="cd00056">
    <property type="entry name" value="ENDO3c"/>
    <property type="match status" value="1"/>
</dbReference>
<comment type="subcellular location">
    <subcellularLocation>
        <location evidence="2">Nucleus</location>
    </subcellularLocation>
</comment>
<sequence length="1906" mass="210853">MDLGKGFLIPQENGVINNGDPCIPVTPEKPAMQRRNTVLAEMQGSLTKATNWQEQLGIQNRFSSEKAVKQTTYPIACEMQGDQVEGNNWLELLGIYSGVLQETPKNEALQNFNGAGLLGRGEHNIQDGAAVRTNGCFNQNAGSYTQNIAKDIPARNNSSLMQLLGIKNAPAILPIDGTPSRSIHGTDKFPFTSSDPPNQNKWTNYPSVSSMLLQQKSALPPNWGLMSSSLQQMPSDGFPVPYRPICNLNSPPREDTAASSRATSCFHFAPVTPDQGNLKNHQQSHIQNFSVDESLLQGKDKHEMISTDTEVGSYCNGLLHNVITSPSASNSKILTEKGISEDNVHGGIDLNKTPQQRPPRRKKHRPKVVVEKKPKRTPKPTASKANTSSENPSGKRRYVRRKGTDASNSGTENVSNGIEDSGVSSAAKSCRRALNFDLEDKMHNQSQNWTGHNQTDALLKSKPFDLNLTSQETAWSAGCDPVSGMSSAKERQQIGCSPENQHGKSISNLTNSNNQKPAEKSLLLFPEASSPAARDHTLNVIARSLNLQNAAGQNNDESGHSHGHQHKLGDGTGQMILQENTASAKFDAARQLMWQTLTTSLKDTSQIYETRGSKRDYCHISEMTNLQLVDPVHSQLLSQDISKISKQKKDSSKNVMGTLELQKRKILENECLGVASSISPSVKSVQDCSRQVESRGSNYTHASCSSSCQFGRLPNPDLEMQKSFQKQDSGCNGIASDGCNTNTAVANGFQEEESQSSVCLRLLNIRPKFQEKTASNTTDCLLHPMQGVFRTPGDETRTSPVASSMKKQTGVITSSIQAFRKKKVHPEENKEELGSQRSSRKAKGQKEEQNYAAAVEEITHLLEGLEISNSGNVVAKEQNAIVPYKGDGAIVSFEDPIKRRRPRPKVDLDPETNRVWNLLMGKAGSESTEPTDMEKEKWWANERQVVRGRVDSFIARMHLVQGDRRFSQWKGSVVDSVIGVFLTQNVSDHLSSSAFMSLAAKFPLPLTTFNANCCQNGAITWIEEPEVQIIDPDGTITYHGRMFSQPLYKRNSMTLSESSERRSDNLISETVSHLANDNTSGTEEEVVSSQNSCDSFLQATEDIRSSSESEVEDQKIRCNSNMNCSSGTVPKTERASKFKQYQCHGITNSFLDQSSMPVYQQQENPLCITQYPSSNDGKKAHANPLISDVLYQQRTFSSSSGPWLNKASVAGVHGPCSVGSLGQKSMSSFPHRSVEIANNAGVAHLPKKMGGAEGRTSSSTIQETGSVTKHAIAIDQTVYQNQQHKDDLQPGSHLLSSQQSISSNQVEASKSFELDGRSMMEPKVPNEADAQRQTGHLGSSSELLSSIGTKSSNARKKKQELEKTKSFDWDSLRKKVLSKGGKKERNKDTMDSLDYEALQNADVHTISETIRERGMNNMLAERIKDFLNRLVTEHGSIDLEWLRDVPADQAKDYLLSIRGLGLKSVECVRLLTLHQIAFPVDTNVGRIAVRLGWVPLQPLPESLQLHLLELYPVLESIQKYLWPRLCKLDQRTLYELHYQMITFGKVFCTKTKPNCNACPLRPECRHFASAFASARLALPAPEERSIDSSTTSVANGNASIVVKPMLLAPTETSEGLESQYIRTTCEPIIEEPTTPEPSSEVSESDIEDMFYEDPDEIPTIKLSFEELKMNVESVLQEQNMELQPGDVSRALVALDPSAASIPGPKLKSVSRLRTEHQVYELPDTHPLLEGMDRRERDDPSPYLLAIWSPGETANSTQPPASKCSLQGSGRLCNEKSCFMCHSTKEAKSETVRGTLLIPCRTAMRGSFPLNGTYFQVNEMFADHESSMNPIDVPRDWLWQLPRRTVYFGTSVTSIFRGLSTPVIQQCFWKGFVCVRGFDRKSRAPRPLQRRLHETASKITKNKDKGK</sequence>
<feature type="compositionally biased region" description="Polar residues" evidence="10">
    <location>
        <begin position="798"/>
        <end position="817"/>
    </location>
</feature>
<feature type="region of interest" description="Disordered" evidence="10">
    <location>
        <begin position="551"/>
        <end position="570"/>
    </location>
</feature>
<feature type="region of interest" description="Disordered" evidence="10">
    <location>
        <begin position="481"/>
        <end position="514"/>
    </location>
</feature>
<dbReference type="InterPro" id="IPR023170">
    <property type="entry name" value="HhH_base_excis_C"/>
</dbReference>
<evidence type="ECO:0000256" key="5">
    <source>
        <dbReference type="ARBA" id="ARBA00022723"/>
    </source>
</evidence>
<dbReference type="FunFam" id="1.10.1670.10:FF:000004">
    <property type="entry name" value="DNA glycosylase/AP lyase ROS1"/>
    <property type="match status" value="1"/>
</dbReference>
<protein>
    <recommendedName>
        <fullName evidence="11">HhH-GPD domain-containing protein</fullName>
    </recommendedName>
</protein>
<dbReference type="InterPro" id="IPR028925">
    <property type="entry name" value="RRM_DME"/>
</dbReference>
<evidence type="ECO:0000256" key="10">
    <source>
        <dbReference type="SAM" id="MobiDB-lite"/>
    </source>
</evidence>
<dbReference type="OMA" id="ETERTWK"/>
<feature type="compositionally biased region" description="Basic residues" evidence="10">
    <location>
        <begin position="358"/>
        <end position="378"/>
    </location>
</feature>
<dbReference type="InterPro" id="IPR011257">
    <property type="entry name" value="DNA_glycosylase"/>
</dbReference>
<evidence type="ECO:0000256" key="2">
    <source>
        <dbReference type="ARBA" id="ARBA00004123"/>
    </source>
</evidence>
<organism evidence="12 13">
    <name type="scientific">Coffea canephora</name>
    <name type="common">Robusta coffee</name>
    <dbReference type="NCBI Taxonomy" id="49390"/>
    <lineage>
        <taxon>Eukaryota</taxon>
        <taxon>Viridiplantae</taxon>
        <taxon>Streptophyta</taxon>
        <taxon>Embryophyta</taxon>
        <taxon>Tracheophyta</taxon>
        <taxon>Spermatophyta</taxon>
        <taxon>Magnoliopsida</taxon>
        <taxon>eudicotyledons</taxon>
        <taxon>Gunneridae</taxon>
        <taxon>Pentapetalae</taxon>
        <taxon>asterids</taxon>
        <taxon>lamiids</taxon>
        <taxon>Gentianales</taxon>
        <taxon>Rubiaceae</taxon>
        <taxon>Ixoroideae</taxon>
        <taxon>Gardenieae complex</taxon>
        <taxon>Bertiereae - Coffeeae clade</taxon>
        <taxon>Coffeeae</taxon>
        <taxon>Coffea</taxon>
    </lineage>
</organism>
<dbReference type="Pfam" id="PF15628">
    <property type="entry name" value="RRM_DME"/>
    <property type="match status" value="1"/>
</dbReference>
<comment type="similarity">
    <text evidence="3">Belongs to the DNA glycosylase family. DEMETER subfamily.</text>
</comment>
<feature type="compositionally biased region" description="Low complexity" evidence="10">
    <location>
        <begin position="1335"/>
        <end position="1352"/>
    </location>
</feature>
<dbReference type="OrthoDB" id="5607at2759"/>
<evidence type="ECO:0000256" key="4">
    <source>
        <dbReference type="ARBA" id="ARBA00022485"/>
    </source>
</evidence>
<feature type="compositionally biased region" description="Polar residues" evidence="10">
    <location>
        <begin position="494"/>
        <end position="514"/>
    </location>
</feature>
<dbReference type="PhylomeDB" id="A0A068TUY5"/>
<dbReference type="SMART" id="SM00525">
    <property type="entry name" value="FES"/>
    <property type="match status" value="1"/>
</dbReference>
<feature type="region of interest" description="Disordered" evidence="10">
    <location>
        <begin position="786"/>
        <end position="848"/>
    </location>
</feature>
<dbReference type="GO" id="GO:0141166">
    <property type="term" value="P:chromosomal 5-methylcytosine DNA demethylation pathway"/>
    <property type="evidence" value="ECO:0007669"/>
    <property type="project" value="InterPro"/>
</dbReference>